<dbReference type="Proteomes" id="UP001501116">
    <property type="component" value="Unassembled WGS sequence"/>
</dbReference>
<evidence type="ECO:0000256" key="1">
    <source>
        <dbReference type="SAM" id="MobiDB-lite"/>
    </source>
</evidence>
<proteinExistence type="predicted"/>
<name>A0ABN2SC47_9PSEU</name>
<accession>A0ABN2SC47</accession>
<sequence>MTGTGPRTTFRSRMSHASSRDRLTHAAAACPHGGGAGRALVVIGIATGTGVGFGGTGASDGAAAQDAVNASAAAAQATAFFMNTPVVTCVAGKTVRPRERLTEILVNLSRHRLVLVPMGKGGYDQG</sequence>
<feature type="region of interest" description="Disordered" evidence="1">
    <location>
        <begin position="1"/>
        <end position="22"/>
    </location>
</feature>
<gene>
    <name evidence="2" type="ORF">GCM10009754_71740</name>
</gene>
<dbReference type="EMBL" id="BAAANN010000039">
    <property type="protein sequence ID" value="GAA1984122.1"/>
    <property type="molecule type" value="Genomic_DNA"/>
</dbReference>
<evidence type="ECO:0000313" key="3">
    <source>
        <dbReference type="Proteomes" id="UP001501116"/>
    </source>
</evidence>
<feature type="compositionally biased region" description="Polar residues" evidence="1">
    <location>
        <begin position="1"/>
        <end position="17"/>
    </location>
</feature>
<evidence type="ECO:0000313" key="2">
    <source>
        <dbReference type="EMBL" id="GAA1984122.1"/>
    </source>
</evidence>
<organism evidence="2 3">
    <name type="scientific">Amycolatopsis minnesotensis</name>
    <dbReference type="NCBI Taxonomy" id="337894"/>
    <lineage>
        <taxon>Bacteria</taxon>
        <taxon>Bacillati</taxon>
        <taxon>Actinomycetota</taxon>
        <taxon>Actinomycetes</taxon>
        <taxon>Pseudonocardiales</taxon>
        <taxon>Pseudonocardiaceae</taxon>
        <taxon>Amycolatopsis</taxon>
    </lineage>
</organism>
<protein>
    <submittedName>
        <fullName evidence="2">Uncharacterized protein</fullName>
    </submittedName>
</protein>
<comment type="caution">
    <text evidence="2">The sequence shown here is derived from an EMBL/GenBank/DDBJ whole genome shotgun (WGS) entry which is preliminary data.</text>
</comment>
<reference evidence="2 3" key="1">
    <citation type="journal article" date="2019" name="Int. J. Syst. Evol. Microbiol.">
        <title>The Global Catalogue of Microorganisms (GCM) 10K type strain sequencing project: providing services to taxonomists for standard genome sequencing and annotation.</title>
        <authorList>
            <consortium name="The Broad Institute Genomics Platform"/>
            <consortium name="The Broad Institute Genome Sequencing Center for Infectious Disease"/>
            <person name="Wu L."/>
            <person name="Ma J."/>
        </authorList>
    </citation>
    <scope>NUCLEOTIDE SEQUENCE [LARGE SCALE GENOMIC DNA]</scope>
    <source>
        <strain evidence="2 3">JCM 14545</strain>
    </source>
</reference>
<keyword evidence="3" id="KW-1185">Reference proteome</keyword>